<evidence type="ECO:0000259" key="4">
    <source>
        <dbReference type="Pfam" id="PF25876"/>
    </source>
</evidence>
<evidence type="ECO:0000259" key="6">
    <source>
        <dbReference type="Pfam" id="PF25944"/>
    </source>
</evidence>
<comment type="subcellular location">
    <subcellularLocation>
        <location evidence="1">Cell inner membrane</location>
        <topology evidence="1">Lipid-anchor</topology>
    </subcellularLocation>
</comment>
<dbReference type="GO" id="GO:0046677">
    <property type="term" value="P:response to antibiotic"/>
    <property type="evidence" value="ECO:0007669"/>
    <property type="project" value="TreeGrafter"/>
</dbReference>
<feature type="signal peptide" evidence="3">
    <location>
        <begin position="1"/>
        <end position="23"/>
    </location>
</feature>
<dbReference type="Gene3D" id="2.40.420.20">
    <property type="match status" value="1"/>
</dbReference>
<gene>
    <name evidence="8" type="ORF">EYB64_16965</name>
</gene>
<proteinExistence type="inferred from homology"/>
<comment type="caution">
    <text evidence="8">The sequence shown here is derived from an EMBL/GenBank/DDBJ whole genome shotgun (WGS) entry which is preliminary data.</text>
</comment>
<dbReference type="InterPro" id="IPR058626">
    <property type="entry name" value="MdtA-like_b-barrel"/>
</dbReference>
<dbReference type="InterPro" id="IPR058625">
    <property type="entry name" value="MdtA-like_BSH"/>
</dbReference>
<dbReference type="GO" id="GO:0022857">
    <property type="term" value="F:transmembrane transporter activity"/>
    <property type="evidence" value="ECO:0007669"/>
    <property type="project" value="InterPro"/>
</dbReference>
<evidence type="ECO:0000259" key="7">
    <source>
        <dbReference type="Pfam" id="PF25967"/>
    </source>
</evidence>
<accession>A0A7Z7YDA4</accession>
<name>A0A7Z7YDA4_VIBCL</name>
<dbReference type="FunFam" id="2.40.420.20:FF:000001">
    <property type="entry name" value="Efflux RND transporter periplasmic adaptor subunit"/>
    <property type="match status" value="1"/>
</dbReference>
<dbReference type="PANTHER" id="PTHR30158">
    <property type="entry name" value="ACRA/E-RELATED COMPONENT OF DRUG EFFLUX TRANSPORTER"/>
    <property type="match status" value="1"/>
</dbReference>
<dbReference type="Gene3D" id="2.40.50.100">
    <property type="match status" value="1"/>
</dbReference>
<keyword evidence="3" id="KW-0732">Signal</keyword>
<evidence type="ECO:0000256" key="1">
    <source>
        <dbReference type="ARBA" id="ARBA00004519"/>
    </source>
</evidence>
<feature type="domain" description="Multidrug resistance protein MdtA-like C-terminal permuted SH3" evidence="7">
    <location>
        <begin position="303"/>
        <end position="363"/>
    </location>
</feature>
<dbReference type="NCBIfam" id="TIGR01730">
    <property type="entry name" value="RND_mfp"/>
    <property type="match status" value="1"/>
</dbReference>
<feature type="domain" description="Multidrug resistance protein MdtA-like barrel-sandwich hybrid" evidence="5">
    <location>
        <begin position="65"/>
        <end position="208"/>
    </location>
</feature>
<dbReference type="SUPFAM" id="SSF111369">
    <property type="entry name" value="HlyD-like secretion proteins"/>
    <property type="match status" value="1"/>
</dbReference>
<dbReference type="Pfam" id="PF25944">
    <property type="entry name" value="Beta-barrel_RND"/>
    <property type="match status" value="1"/>
</dbReference>
<feature type="domain" description="Multidrug resistance protein MdtA-like beta-barrel" evidence="6">
    <location>
        <begin position="212"/>
        <end position="295"/>
    </location>
</feature>
<dbReference type="Gene3D" id="1.10.287.470">
    <property type="entry name" value="Helix hairpin bin"/>
    <property type="match status" value="1"/>
</dbReference>
<dbReference type="GO" id="GO:0005886">
    <property type="term" value="C:plasma membrane"/>
    <property type="evidence" value="ECO:0007669"/>
    <property type="project" value="UniProtKB-SubCell"/>
</dbReference>
<dbReference type="Pfam" id="PF25917">
    <property type="entry name" value="BSH_RND"/>
    <property type="match status" value="1"/>
</dbReference>
<comment type="similarity">
    <text evidence="2">Belongs to the membrane fusion protein (MFP) (TC 8.A.1) family.</text>
</comment>
<dbReference type="AlphaFoldDB" id="A0A7Z7YDA4"/>
<sequence length="379" mass="39977">MNKPFTRRSITAVVLLSSALSLVGCSDSTPAVPQEAGALPVTTLSVRAEKLVLISDLPGRVEPMRVAQVRARVAGIILQRHFTEGADVAAGDVLFQIDPAPLKAALTRAEGEQAKADAELVNARAKVTRYEPLAKIEAISQQDLDTALAELRTAQAAVSSARASVVSAKLDLSYATVTAPISGRIGRALTTEGALVGQGEATLLTTIQQLNPVYVDFTQPVAKALELQQLLKSGQLADSQDKKLTATIEGTRYEAKGDLLFSDIAVERSTGQITLRGEFDNTENMLLPGMYVRVKAPQAQIADAILIPQRAVQFDASGKSSVWVVDANNTVQQVAVELGIMQGKNWQVTQGLNAGDKVITGGISALTPGSAVVETTAAQ</sequence>
<dbReference type="EMBL" id="SISP01000035">
    <property type="protein sequence ID" value="TBM39478.1"/>
    <property type="molecule type" value="Genomic_DNA"/>
</dbReference>
<dbReference type="InterPro" id="IPR006143">
    <property type="entry name" value="RND_pump_MFP"/>
</dbReference>
<dbReference type="Pfam" id="PF25876">
    <property type="entry name" value="HH_MFP_RND"/>
    <property type="match status" value="1"/>
</dbReference>
<dbReference type="RefSeq" id="WP_125891654.1">
    <property type="nucleotide sequence ID" value="NZ_POTE01000076.1"/>
</dbReference>
<dbReference type="Proteomes" id="UP000294145">
    <property type="component" value="Unassembled WGS sequence"/>
</dbReference>
<dbReference type="InterPro" id="IPR058627">
    <property type="entry name" value="MdtA-like_C"/>
</dbReference>
<feature type="chain" id="PRO_5031419492" evidence="3">
    <location>
        <begin position="24"/>
        <end position="379"/>
    </location>
</feature>
<dbReference type="PANTHER" id="PTHR30158:SF24">
    <property type="entry name" value="HLYD FAMILY SECRETION PROTEIN"/>
    <property type="match status" value="1"/>
</dbReference>
<feature type="domain" description="Multidrug resistance protein MdtA-like alpha-helical hairpin" evidence="4">
    <location>
        <begin position="106"/>
        <end position="175"/>
    </location>
</feature>
<dbReference type="Gene3D" id="2.40.30.170">
    <property type="match status" value="1"/>
</dbReference>
<evidence type="ECO:0000256" key="3">
    <source>
        <dbReference type="SAM" id="SignalP"/>
    </source>
</evidence>
<organism evidence="8 9">
    <name type="scientific">Vibrio cholerae</name>
    <dbReference type="NCBI Taxonomy" id="666"/>
    <lineage>
        <taxon>Bacteria</taxon>
        <taxon>Pseudomonadati</taxon>
        <taxon>Pseudomonadota</taxon>
        <taxon>Gammaproteobacteria</taxon>
        <taxon>Vibrionales</taxon>
        <taxon>Vibrionaceae</taxon>
        <taxon>Vibrio</taxon>
    </lineage>
</organism>
<evidence type="ECO:0000313" key="9">
    <source>
        <dbReference type="Proteomes" id="UP000294145"/>
    </source>
</evidence>
<evidence type="ECO:0000259" key="5">
    <source>
        <dbReference type="Pfam" id="PF25917"/>
    </source>
</evidence>
<evidence type="ECO:0000313" key="8">
    <source>
        <dbReference type="EMBL" id="TBM39478.1"/>
    </source>
</evidence>
<dbReference type="InterPro" id="IPR058624">
    <property type="entry name" value="MdtA-like_HH"/>
</dbReference>
<protein>
    <submittedName>
        <fullName evidence="8">Efflux RND transporter periplasmic adaptor subunit</fullName>
    </submittedName>
</protein>
<evidence type="ECO:0000256" key="2">
    <source>
        <dbReference type="ARBA" id="ARBA00009477"/>
    </source>
</evidence>
<reference evidence="8 9" key="1">
    <citation type="submission" date="2019-02" db="EMBL/GenBank/DDBJ databases">
        <title>Genomic plasticity associated with the antimicrobial resistance in Vibrio cholerae.</title>
        <authorList>
            <person name="Verma J."/>
            <person name="Bag S."/>
            <person name="Saha B."/>
            <person name="Kumar P."/>
            <person name="Ghosh T.S."/>
            <person name="Dayal M."/>
            <person name="Senapati T."/>
            <person name="Mehra S."/>
            <person name="Dey P."/>
            <person name="Desigamani A."/>
            <person name="Kumar D."/>
            <person name="Rana P."/>
            <person name="Kumar B."/>
            <person name="Maiti T.K."/>
            <person name="Sharma N.C."/>
            <person name="Bhadra R.K."/>
            <person name="Mutreja A."/>
            <person name="Nair G.B."/>
            <person name="Ramamurthy T."/>
            <person name="Das B."/>
        </authorList>
    </citation>
    <scope>NUCLEOTIDE SEQUENCE [LARGE SCALE GENOMIC DNA]</scope>
    <source>
        <strain evidence="8 9">IDH06781</strain>
    </source>
</reference>
<dbReference type="PROSITE" id="PS51257">
    <property type="entry name" value="PROKAR_LIPOPROTEIN"/>
    <property type="match status" value="1"/>
</dbReference>
<dbReference type="Pfam" id="PF25967">
    <property type="entry name" value="RND-MFP_C"/>
    <property type="match status" value="1"/>
</dbReference>